<evidence type="ECO:0000256" key="6">
    <source>
        <dbReference type="ARBA" id="ARBA00022485"/>
    </source>
</evidence>
<evidence type="ECO:0000313" key="19">
    <source>
        <dbReference type="Proteomes" id="UP000290657"/>
    </source>
</evidence>
<evidence type="ECO:0000256" key="5">
    <source>
        <dbReference type="ARBA" id="ARBA00016895"/>
    </source>
</evidence>
<dbReference type="EC" id="1.17.99.6" evidence="4 17"/>
<keyword evidence="11 17" id="KW-0408">Iron</keyword>
<comment type="catalytic activity">
    <reaction evidence="16 17">
        <text>epoxyqueuosine(34) in tRNA + AH2 = queuosine(34) in tRNA + A + H2O</text>
        <dbReference type="Rhea" id="RHEA:32159"/>
        <dbReference type="Rhea" id="RHEA-COMP:18571"/>
        <dbReference type="Rhea" id="RHEA-COMP:18582"/>
        <dbReference type="ChEBI" id="CHEBI:13193"/>
        <dbReference type="ChEBI" id="CHEBI:15377"/>
        <dbReference type="ChEBI" id="CHEBI:17499"/>
        <dbReference type="ChEBI" id="CHEBI:194431"/>
        <dbReference type="ChEBI" id="CHEBI:194443"/>
        <dbReference type="EC" id="1.17.99.6"/>
    </reaction>
</comment>
<evidence type="ECO:0000313" key="18">
    <source>
        <dbReference type="EMBL" id="RXJ55445.1"/>
    </source>
</evidence>
<feature type="binding site" evidence="17">
    <location>
        <position position="90"/>
    </location>
    <ligand>
        <name>[4Fe-4S] cluster</name>
        <dbReference type="ChEBI" id="CHEBI:49883"/>
    </ligand>
</feature>
<proteinExistence type="inferred from homology"/>
<dbReference type="Proteomes" id="UP000290657">
    <property type="component" value="Unassembled WGS sequence"/>
</dbReference>
<feature type="binding site" evidence="17">
    <location>
        <position position="6"/>
    </location>
    <ligand>
        <name>[4Fe-4S] cluster</name>
        <dbReference type="ChEBI" id="CHEBI:49883"/>
    </ligand>
</feature>
<keyword evidence="10 17" id="KW-0560">Oxidoreductase</keyword>
<dbReference type="EMBL" id="PDKN01000007">
    <property type="protein sequence ID" value="RXJ55445.1"/>
    <property type="molecule type" value="Genomic_DNA"/>
</dbReference>
<dbReference type="PANTHER" id="PTHR36701">
    <property type="entry name" value="EPOXYQUEUOSINE REDUCTASE QUEH"/>
    <property type="match status" value="1"/>
</dbReference>
<feature type="disulfide bond" description="Redox-active" evidence="17">
    <location>
        <begin position="169"/>
        <end position="171"/>
    </location>
</feature>
<evidence type="ECO:0000256" key="9">
    <source>
        <dbReference type="ARBA" id="ARBA00022785"/>
    </source>
</evidence>
<feature type="binding site" evidence="17">
    <location>
        <position position="7"/>
    </location>
    <ligand>
        <name>[4Fe-4S] cluster</name>
        <dbReference type="ChEBI" id="CHEBI:49883"/>
    </ligand>
</feature>
<dbReference type="GO" id="GO:0008616">
    <property type="term" value="P:tRNA queuosine(34) biosynthetic process"/>
    <property type="evidence" value="ECO:0007669"/>
    <property type="project" value="UniProtKB-UniRule"/>
</dbReference>
<gene>
    <name evidence="17" type="primary">queH</name>
    <name evidence="18" type="ORF">CRV04_10095</name>
</gene>
<dbReference type="UniPathway" id="UPA00392"/>
<comment type="similarity">
    <text evidence="3 17">Belongs to the QueH family.</text>
</comment>
<keyword evidence="13 17" id="KW-1015">Disulfide bond</keyword>
<evidence type="ECO:0000256" key="11">
    <source>
        <dbReference type="ARBA" id="ARBA00023004"/>
    </source>
</evidence>
<sequence>MLVHICCSVDSHYFLEKIQEEYPDEKLVGYFYDPNIHPYSEYALRFLDVQYSCDRLGIELLEGPYNLEAWLKSVKGLENEPEKGDRCTVCFDDRLSNSVEKAKELGHNKFTTTLLISPKKSQDKLDKIGHELAEKHNMEFIFKDYRSGQGTQLQGEVVKKHSLYRQNYCGCIFGLSAQREQQDKLMDEMFVSVNAQITPESIEERLELYSKRNTYAKNNTPYKIIKQRFLNYRLLHGWVQQKKQTIPSYILCYSTINRNNTGGRIEYTHEGISYLNRDEVKLLDLNTFNALAQTSYATIKELYFHPLSFKQELEIRHHITQNPYDLSAIIVLEELNTERYDIKINAKTYDDVKEVIIKENE</sequence>
<comment type="pathway">
    <text evidence="2 17">tRNA modification; tRNA-queuosine biosynthesis.</text>
</comment>
<keyword evidence="7 17" id="KW-0819">tRNA processing</keyword>
<dbReference type="AlphaFoldDB" id="A0A4Q0XNF5"/>
<comment type="caution">
    <text evidence="18">The sequence shown here is derived from an EMBL/GenBank/DDBJ whole genome shotgun (WGS) entry which is preliminary data.</text>
</comment>
<evidence type="ECO:0000256" key="14">
    <source>
        <dbReference type="ARBA" id="ARBA00023284"/>
    </source>
</evidence>
<evidence type="ECO:0000256" key="12">
    <source>
        <dbReference type="ARBA" id="ARBA00023014"/>
    </source>
</evidence>
<dbReference type="GO" id="GO:0051539">
    <property type="term" value="F:4 iron, 4 sulfur cluster binding"/>
    <property type="evidence" value="ECO:0007669"/>
    <property type="project" value="UniProtKB-UniRule"/>
</dbReference>
<dbReference type="GO" id="GO:0016787">
    <property type="term" value="F:hydrolase activity"/>
    <property type="evidence" value="ECO:0007669"/>
    <property type="project" value="UniProtKB-KW"/>
</dbReference>
<evidence type="ECO:0000256" key="8">
    <source>
        <dbReference type="ARBA" id="ARBA00022723"/>
    </source>
</evidence>
<keyword evidence="8 17" id="KW-0479">Metal-binding</keyword>
<keyword evidence="6 17" id="KW-0004">4Fe-4S</keyword>
<comment type="function">
    <text evidence="1 17">Catalyzes the conversion of epoxyqueuosine (oQ) to queuosine (Q), which is a hypermodified base found in the wobble positions of tRNA(Asp), tRNA(Asn), tRNA(His) and tRNA(Tyr).</text>
</comment>
<evidence type="ECO:0000256" key="2">
    <source>
        <dbReference type="ARBA" id="ARBA00004691"/>
    </source>
</evidence>
<organism evidence="18 19">
    <name type="scientific">Candidatus Marinarcus aquaticus</name>
    <dbReference type="NCBI Taxonomy" id="2044504"/>
    <lineage>
        <taxon>Bacteria</taxon>
        <taxon>Pseudomonadati</taxon>
        <taxon>Campylobacterota</taxon>
        <taxon>Epsilonproteobacteria</taxon>
        <taxon>Campylobacterales</taxon>
        <taxon>Arcobacteraceae</taxon>
        <taxon>Candidatus Marinarcus</taxon>
    </lineage>
</organism>
<evidence type="ECO:0000256" key="3">
    <source>
        <dbReference type="ARBA" id="ARBA00008207"/>
    </source>
</evidence>
<dbReference type="OrthoDB" id="9801033at2"/>
<protein>
    <recommendedName>
        <fullName evidence="5 17">Epoxyqueuosine reductase QueH</fullName>
        <ecNumber evidence="4 17">1.17.99.6</ecNumber>
    </recommendedName>
    <alternativeName>
        <fullName evidence="15 17">Queuosine biosynthesis protein QueH</fullName>
    </alternativeName>
</protein>
<dbReference type="HAMAP" id="MF_02089">
    <property type="entry name" value="QueH"/>
    <property type="match status" value="1"/>
</dbReference>
<evidence type="ECO:0000256" key="15">
    <source>
        <dbReference type="ARBA" id="ARBA00031446"/>
    </source>
</evidence>
<dbReference type="PANTHER" id="PTHR36701:SF1">
    <property type="entry name" value="EPOXYQUEUOSINE REDUCTASE QUEH"/>
    <property type="match status" value="1"/>
</dbReference>
<dbReference type="GO" id="GO:0052693">
    <property type="term" value="F:epoxyqueuosine reductase activity"/>
    <property type="evidence" value="ECO:0007669"/>
    <property type="project" value="UniProtKB-UniRule"/>
</dbReference>
<evidence type="ECO:0000256" key="4">
    <source>
        <dbReference type="ARBA" id="ARBA00012622"/>
    </source>
</evidence>
<feature type="binding site" evidence="17">
    <location>
        <position position="87"/>
    </location>
    <ligand>
        <name>[4Fe-4S] cluster</name>
        <dbReference type="ChEBI" id="CHEBI:49883"/>
    </ligand>
</feature>
<evidence type="ECO:0000256" key="1">
    <source>
        <dbReference type="ARBA" id="ARBA00002268"/>
    </source>
</evidence>
<name>A0A4Q0XNF5_9BACT</name>
<keyword evidence="19" id="KW-1185">Reference proteome</keyword>
<dbReference type="InterPro" id="IPR003828">
    <property type="entry name" value="QueH"/>
</dbReference>
<evidence type="ECO:0000256" key="7">
    <source>
        <dbReference type="ARBA" id="ARBA00022694"/>
    </source>
</evidence>
<keyword evidence="18" id="KW-0378">Hydrolase</keyword>
<reference evidence="18 19" key="1">
    <citation type="submission" date="2017-10" db="EMBL/GenBank/DDBJ databases">
        <title>Genomics of the genus Arcobacter.</title>
        <authorList>
            <person name="Perez-Cataluna A."/>
            <person name="Figueras M.J."/>
        </authorList>
    </citation>
    <scope>NUCLEOTIDE SEQUENCE [LARGE SCALE GENOMIC DNA]</scope>
    <source>
        <strain evidence="18 19">CECT 8987</strain>
    </source>
</reference>
<dbReference type="GO" id="GO:0046872">
    <property type="term" value="F:metal ion binding"/>
    <property type="evidence" value="ECO:0007669"/>
    <property type="project" value="UniProtKB-KW"/>
</dbReference>
<dbReference type="RefSeq" id="WP_128996729.1">
    <property type="nucleotide sequence ID" value="NZ_PDKN01000007.1"/>
</dbReference>
<evidence type="ECO:0000256" key="17">
    <source>
        <dbReference type="HAMAP-Rule" id="MF_02089"/>
    </source>
</evidence>
<keyword evidence="14 17" id="KW-0676">Redox-active center</keyword>
<evidence type="ECO:0000256" key="13">
    <source>
        <dbReference type="ARBA" id="ARBA00023157"/>
    </source>
</evidence>
<evidence type="ECO:0000256" key="10">
    <source>
        <dbReference type="ARBA" id="ARBA00023002"/>
    </source>
</evidence>
<accession>A0A4Q0XNF5</accession>
<keyword evidence="9 17" id="KW-0671">Queuosine biosynthesis</keyword>
<dbReference type="Pfam" id="PF02677">
    <property type="entry name" value="QueH"/>
    <property type="match status" value="1"/>
</dbReference>
<keyword evidence="12 17" id="KW-0411">Iron-sulfur</keyword>
<evidence type="ECO:0000256" key="16">
    <source>
        <dbReference type="ARBA" id="ARBA00047415"/>
    </source>
</evidence>